<proteinExistence type="predicted"/>
<comment type="caution">
    <text evidence="1">The sequence shown here is derived from an EMBL/GenBank/DDBJ whole genome shotgun (WGS) entry which is preliminary data.</text>
</comment>
<evidence type="ECO:0000313" key="2">
    <source>
        <dbReference type="Proteomes" id="UP000029725"/>
    </source>
</evidence>
<dbReference type="EMBL" id="JMKJ01000166">
    <property type="protein sequence ID" value="KGG51900.1"/>
    <property type="molecule type" value="Genomic_DNA"/>
</dbReference>
<evidence type="ECO:0000313" key="1">
    <source>
        <dbReference type="EMBL" id="KGG51900.1"/>
    </source>
</evidence>
<accession>A0A098VSH4</accession>
<keyword evidence="2" id="KW-1185">Reference proteome</keyword>
<gene>
    <name evidence="1" type="ORF">DI09_24p210</name>
</gene>
<name>A0A098VSH4_9MICR</name>
<dbReference type="GeneID" id="25259214"/>
<dbReference type="VEuPathDB" id="MicrosporidiaDB:DI09_24p210"/>
<dbReference type="Proteomes" id="UP000029725">
    <property type="component" value="Unassembled WGS sequence"/>
</dbReference>
<dbReference type="AlphaFoldDB" id="A0A098VSH4"/>
<sequence>MEEVADASEMQPNVLLFGRTVNKGLLGGCSPQLKSHKSAKQSKFAHGPSYSDPHFVIAIFQSMLLLQLSSLQRLLKLADGVTVLESHVKNTWLQYVKALEENSFFCCDQKLEEMKQVRRAVFFSTQILPAILLFGCWKLQVIHAALLLVEILSFENALEKYNRDFTVPSIKAAIPLISAIRLLYDVHMSIYTKPLVSRSKVNLKQEISGDPSLVSLSDALPPFSALKEQWYLNSKKDILLPEYMFSIANVDQLNGFVQAISSTASVLQPLQVANEINIPPLPFENSAEATIGEKFPTFNVPSIGEFPEHPNALLTLSQKNFNDTQNDQNISISWQKTVDYSSWRHGRHYPLIPGLYKRGDSETYGADTIFQSCDFDALLQAASAAIGFSKSELMYHLSIFDRTYLRQISKSNIFRRFLV</sequence>
<organism evidence="1 2">
    <name type="scientific">Mitosporidium daphniae</name>
    <dbReference type="NCBI Taxonomy" id="1485682"/>
    <lineage>
        <taxon>Eukaryota</taxon>
        <taxon>Fungi</taxon>
        <taxon>Fungi incertae sedis</taxon>
        <taxon>Microsporidia</taxon>
        <taxon>Mitosporidium</taxon>
    </lineage>
</organism>
<dbReference type="HOGENOM" id="CLU_655658_0_0_1"/>
<reference evidence="1 2" key="1">
    <citation type="submission" date="2014-04" db="EMBL/GenBank/DDBJ databases">
        <title>A new species of microsporidia sheds light on the evolution of extreme parasitism.</title>
        <authorList>
            <person name="Haag K.L."/>
            <person name="James T.Y."/>
            <person name="Larsson R."/>
            <person name="Schaer T.M."/>
            <person name="Refardt D."/>
            <person name="Pombert J.-F."/>
            <person name="Ebert D."/>
        </authorList>
    </citation>
    <scope>NUCLEOTIDE SEQUENCE [LARGE SCALE GENOMIC DNA]</scope>
    <source>
        <strain evidence="1 2">UGP3</strain>
        <tissue evidence="1">Spores</tissue>
    </source>
</reference>
<dbReference type="RefSeq" id="XP_013238327.1">
    <property type="nucleotide sequence ID" value="XM_013382873.1"/>
</dbReference>
<protein>
    <submittedName>
        <fullName evidence="1">Uncharacterized protein</fullName>
    </submittedName>
</protein>